<keyword evidence="7" id="KW-0406">Ion transport</keyword>
<evidence type="ECO:0000256" key="5">
    <source>
        <dbReference type="ARBA" id="ARBA00022692"/>
    </source>
</evidence>
<evidence type="ECO:0000256" key="4">
    <source>
        <dbReference type="ARBA" id="ARBA00022475"/>
    </source>
</evidence>
<dbReference type="CDD" id="cd13131">
    <property type="entry name" value="MATE_NorM_like"/>
    <property type="match status" value="1"/>
</dbReference>
<dbReference type="GO" id="GO:0042910">
    <property type="term" value="F:xenobiotic transmembrane transporter activity"/>
    <property type="evidence" value="ECO:0007669"/>
    <property type="project" value="InterPro"/>
</dbReference>
<evidence type="ECO:0000256" key="10">
    <source>
        <dbReference type="SAM" id="Phobius"/>
    </source>
</evidence>
<dbReference type="InterPro" id="IPR050222">
    <property type="entry name" value="MATE_MdtK"/>
</dbReference>
<dbReference type="GO" id="GO:0015297">
    <property type="term" value="F:antiporter activity"/>
    <property type="evidence" value="ECO:0007669"/>
    <property type="project" value="UniProtKB-KW"/>
</dbReference>
<dbReference type="NCBIfam" id="TIGR00797">
    <property type="entry name" value="matE"/>
    <property type="match status" value="1"/>
</dbReference>
<evidence type="ECO:0000256" key="8">
    <source>
        <dbReference type="ARBA" id="ARBA00023136"/>
    </source>
</evidence>
<dbReference type="PANTHER" id="PTHR43298">
    <property type="entry name" value="MULTIDRUG RESISTANCE PROTEIN NORM-RELATED"/>
    <property type="match status" value="1"/>
</dbReference>
<evidence type="ECO:0000256" key="2">
    <source>
        <dbReference type="ARBA" id="ARBA00022448"/>
    </source>
</evidence>
<feature type="transmembrane region" description="Helical" evidence="10">
    <location>
        <begin position="426"/>
        <end position="447"/>
    </location>
</feature>
<keyword evidence="6 10" id="KW-1133">Transmembrane helix</keyword>
<feature type="transmembrane region" description="Helical" evidence="10">
    <location>
        <begin position="322"/>
        <end position="340"/>
    </location>
</feature>
<keyword evidence="8 10" id="KW-0472">Membrane</keyword>
<feature type="transmembrane region" description="Helical" evidence="10">
    <location>
        <begin position="16"/>
        <end position="36"/>
    </location>
</feature>
<feature type="transmembrane region" description="Helical" evidence="10">
    <location>
        <begin position="131"/>
        <end position="151"/>
    </location>
</feature>
<keyword evidence="3" id="KW-0050">Antiport</keyword>
<dbReference type="RefSeq" id="WP_042344595.1">
    <property type="nucleotide sequence ID" value="NZ_CDOI01000155.1"/>
</dbReference>
<feature type="transmembrane region" description="Helical" evidence="10">
    <location>
        <begin position="280"/>
        <end position="301"/>
    </location>
</feature>
<accession>A0A0B7I690</accession>
<proteinExistence type="predicted"/>
<keyword evidence="5 10" id="KW-0812">Transmembrane</keyword>
<dbReference type="GO" id="GO:0006811">
    <property type="term" value="P:monoatomic ion transport"/>
    <property type="evidence" value="ECO:0007669"/>
    <property type="project" value="UniProtKB-KW"/>
</dbReference>
<keyword evidence="4" id="KW-1003">Cell membrane</keyword>
<evidence type="ECO:0000256" key="7">
    <source>
        <dbReference type="ARBA" id="ARBA00023065"/>
    </source>
</evidence>
<evidence type="ECO:0000313" key="12">
    <source>
        <dbReference type="Proteomes" id="UP000045051"/>
    </source>
</evidence>
<protein>
    <recommendedName>
        <fullName evidence="9">Multidrug-efflux transporter</fullName>
    </recommendedName>
</protein>
<keyword evidence="2" id="KW-0813">Transport</keyword>
<feature type="transmembrane region" description="Helical" evidence="10">
    <location>
        <begin position="399"/>
        <end position="420"/>
    </location>
</feature>
<keyword evidence="12" id="KW-1185">Reference proteome</keyword>
<dbReference type="EMBL" id="CDOI01000155">
    <property type="protein sequence ID" value="CEN47441.1"/>
    <property type="molecule type" value="Genomic_DNA"/>
</dbReference>
<comment type="subcellular location">
    <subcellularLocation>
        <location evidence="1">Cell membrane</location>
        <topology evidence="1">Multi-pass membrane protein</topology>
    </subcellularLocation>
</comment>
<sequence>MIFHKLSNYTKEFKQNLIIAYPVILGMLGHVFVGFIDNVMVGKVGVTELAAVALGNSAIFIAMSFGIGFSTALTPLVAKADGEGDKEEVKSTLKHGILLNSVLCFFLFLLLFFAEPLMYLTGQPENVVKLAVPYTFLVAFSLIPLGFFMAYKQFADGLSLTKYAMYVTLIGNIINIIFNYIFIYGKLGMPALGVIGAGVGTLVSRFLMPILLWWMLKKIKQTKEYVVGLQWNTFDRKNIKKIINIGIPSGLQMIFEVGIFTAAIWMSGILGEKELSANQIALNLASMTFMVANGLGVTAMIRVGNQLGTKDFFNLRRIGLSVFVLVLFTQSFFALLLTVFRTWLPTLYLEMDNLEKLTENAFVIGEAAKLLLIAAIFQISDGLQVTALGALRGLQDVKVPMYITFVAYWILSFPVCYYLGLKTELGTMGIWIGLLFGLTVAAVWLLWRFNIISKRMIQRTSPKDQK</sequence>
<evidence type="ECO:0000256" key="6">
    <source>
        <dbReference type="ARBA" id="ARBA00022989"/>
    </source>
</evidence>
<feature type="transmembrane region" description="Helical" evidence="10">
    <location>
        <begin position="97"/>
        <end position="119"/>
    </location>
</feature>
<dbReference type="Pfam" id="PF01554">
    <property type="entry name" value="MatE"/>
    <property type="match status" value="2"/>
</dbReference>
<dbReference type="PIRSF" id="PIRSF006603">
    <property type="entry name" value="DinF"/>
    <property type="match status" value="1"/>
</dbReference>
<gene>
    <name evidence="11" type="ORF">CCAND38_430052</name>
</gene>
<dbReference type="Proteomes" id="UP000045051">
    <property type="component" value="Unassembled WGS sequence"/>
</dbReference>
<evidence type="ECO:0000256" key="3">
    <source>
        <dbReference type="ARBA" id="ARBA00022449"/>
    </source>
</evidence>
<feature type="transmembrane region" description="Helical" evidence="10">
    <location>
        <begin position="56"/>
        <end position="77"/>
    </location>
</feature>
<evidence type="ECO:0000256" key="9">
    <source>
        <dbReference type="ARBA" id="ARBA00031636"/>
    </source>
</evidence>
<feature type="transmembrane region" description="Helical" evidence="10">
    <location>
        <begin position="245"/>
        <end position="268"/>
    </location>
</feature>
<evidence type="ECO:0000256" key="1">
    <source>
        <dbReference type="ARBA" id="ARBA00004651"/>
    </source>
</evidence>
<feature type="transmembrane region" description="Helical" evidence="10">
    <location>
        <begin position="191"/>
        <end position="216"/>
    </location>
</feature>
<reference evidence="11 12" key="1">
    <citation type="submission" date="2015-01" db="EMBL/GenBank/DDBJ databases">
        <authorList>
            <person name="Xiang T."/>
            <person name="Song Y."/>
            <person name="Huang L."/>
            <person name="Wang B."/>
            <person name="Wu P."/>
        </authorList>
    </citation>
    <scope>NUCLEOTIDE SEQUENCE [LARGE SCALE GENOMIC DNA]</scope>
    <source>
        <strain evidence="11 12">CcD38</strain>
    </source>
</reference>
<evidence type="ECO:0000313" key="11">
    <source>
        <dbReference type="EMBL" id="CEN47441.1"/>
    </source>
</evidence>
<dbReference type="InterPro" id="IPR048279">
    <property type="entry name" value="MdtK-like"/>
</dbReference>
<name>A0A0B7I690_9FLAO</name>
<dbReference type="GO" id="GO:0005886">
    <property type="term" value="C:plasma membrane"/>
    <property type="evidence" value="ECO:0007669"/>
    <property type="project" value="UniProtKB-SubCell"/>
</dbReference>
<dbReference type="AlphaFoldDB" id="A0A0B7I690"/>
<organism evidence="11 12">
    <name type="scientific">Capnocytophaga canis</name>
    <dbReference type="NCBI Taxonomy" id="1848903"/>
    <lineage>
        <taxon>Bacteria</taxon>
        <taxon>Pseudomonadati</taxon>
        <taxon>Bacteroidota</taxon>
        <taxon>Flavobacteriia</taxon>
        <taxon>Flavobacteriales</taxon>
        <taxon>Flavobacteriaceae</taxon>
        <taxon>Capnocytophaga</taxon>
    </lineage>
</organism>
<dbReference type="PANTHER" id="PTHR43298:SF2">
    <property type="entry name" value="FMN_FAD EXPORTER YEEO-RELATED"/>
    <property type="match status" value="1"/>
</dbReference>
<dbReference type="InterPro" id="IPR002528">
    <property type="entry name" value="MATE_fam"/>
</dbReference>
<feature type="transmembrane region" description="Helical" evidence="10">
    <location>
        <begin position="163"/>
        <end position="185"/>
    </location>
</feature>